<dbReference type="PROSITE" id="PS50837">
    <property type="entry name" value="NACHT"/>
    <property type="match status" value="1"/>
</dbReference>
<accession>B2AU66</accession>
<dbReference type="InterPro" id="IPR027417">
    <property type="entry name" value="P-loop_NTPase"/>
</dbReference>
<dbReference type="SUPFAM" id="SSF52540">
    <property type="entry name" value="P-loop containing nucleoside triphosphate hydrolases"/>
    <property type="match status" value="1"/>
</dbReference>
<sequence length="397" mass="45120">WLRAPDVWRNLRNALAKWEPGTGTWFLECPVFKDWQQRAEFLWLTGIPGAGKTIISSAIVANLLRQEDGSSTPVIFYYFDFQIEMQQHVHAMLRSLLAQMAAWSPACLRSLQAFHDKTIASSAKDPSLDDLLEVVVTGLGHFPKIFVVVDALDECVERQTLLKHIKTISGVSGVHLLVLSRPERDIELVLQDAPTRTRLVGVDVDADIGLYIDHRMKSSDDMKEWDDIVKRKVREVLTSKAAGMFRWACQLDALEICTSSEEIDEVLLSLPQDPPATYERILARLETRSLRDIRLVLLALSFAKRDLTVGELTYGWRISRSRSIWYPKRSNLERPADLHSVLERGVVSWQIMSCLPALSRQPRIVSANNTEEVPLYCPCADILGDPFKRCKRRTRGV</sequence>
<dbReference type="PANTHER" id="PTHR10039">
    <property type="entry name" value="AMELOGENIN"/>
    <property type="match status" value="1"/>
</dbReference>
<dbReference type="EMBL" id="CU633899">
    <property type="protein sequence ID" value="CAP67939.1"/>
    <property type="molecule type" value="Genomic_DNA"/>
</dbReference>
<gene>
    <name evidence="3" type="ORF">PODANS_1_18100</name>
</gene>
<evidence type="ECO:0000313" key="3">
    <source>
        <dbReference type="EMBL" id="CAP67939.1"/>
    </source>
</evidence>
<evidence type="ECO:0000256" key="1">
    <source>
        <dbReference type="ARBA" id="ARBA00022737"/>
    </source>
</evidence>
<dbReference type="Pfam" id="PF24883">
    <property type="entry name" value="NPHP3_N"/>
    <property type="match status" value="1"/>
</dbReference>
<dbReference type="InterPro" id="IPR007111">
    <property type="entry name" value="NACHT_NTPase"/>
</dbReference>
<reference evidence="3" key="2">
    <citation type="submission" date="2008-07" db="EMBL/GenBank/DDBJ databases">
        <authorList>
            <person name="Genoscope - CEA"/>
        </authorList>
    </citation>
    <scope>NUCLEOTIDE SEQUENCE</scope>
    <source>
        <strain evidence="3">S mat+</strain>
    </source>
</reference>
<reference evidence="3" key="1">
    <citation type="journal article" date="2008" name="Genome Biol.">
        <title>The genome sequence of the model ascomycete fungus Podospora anserina.</title>
        <authorList>
            <person name="Espagne E."/>
            <person name="Lespinet O."/>
            <person name="Malagnac F."/>
            <person name="Da Silva C."/>
            <person name="Jaillon O."/>
            <person name="Porcel B.M."/>
            <person name="Couloux A."/>
            <person name="Aury J.-M."/>
            <person name="Segurens B."/>
            <person name="Poulain J."/>
            <person name="Anthouard V."/>
            <person name="Grossetete S."/>
            <person name="Khalili H."/>
            <person name="Coppin E."/>
            <person name="Dequard-Chablat M."/>
            <person name="Picard M."/>
            <person name="Contamine V."/>
            <person name="Arnaise S."/>
            <person name="Bourdais A."/>
            <person name="Berteaux-Lecellier V."/>
            <person name="Gautheret D."/>
            <person name="de Vries R.P."/>
            <person name="Battaglia E."/>
            <person name="Coutinho P.M."/>
            <person name="Danchin E.G.J."/>
            <person name="Henrissat B."/>
            <person name="El Khoury R."/>
            <person name="Sainsard-Chanet A."/>
            <person name="Boivin A."/>
            <person name="Pinan-Lucarre B."/>
            <person name="Sellem C.H."/>
            <person name="Debuchy R."/>
            <person name="Wincker P."/>
            <person name="Weissenbach J."/>
            <person name="Silar P."/>
        </authorList>
    </citation>
    <scope>NUCLEOTIDE SEQUENCE [LARGE SCALE GENOMIC DNA]</scope>
    <source>
        <strain evidence="3">S mat+</strain>
    </source>
</reference>
<dbReference type="InterPro" id="IPR056884">
    <property type="entry name" value="NPHP3-like_N"/>
</dbReference>
<feature type="domain" description="NACHT" evidence="2">
    <location>
        <begin position="40"/>
        <end position="182"/>
    </location>
</feature>
<protein>
    <submittedName>
        <fullName evidence="3">Podospora anserina S mat+ genomic DNA chromosome 1, supercontig 4</fullName>
    </submittedName>
</protein>
<evidence type="ECO:0000259" key="2">
    <source>
        <dbReference type="PROSITE" id="PS50837"/>
    </source>
</evidence>
<dbReference type="Gene3D" id="3.40.50.300">
    <property type="entry name" value="P-loop containing nucleotide triphosphate hydrolases"/>
    <property type="match status" value="1"/>
</dbReference>
<name>B2AU66_PODAN</name>
<keyword evidence="1" id="KW-0677">Repeat</keyword>
<feature type="non-terminal residue" evidence="3">
    <location>
        <position position="1"/>
    </location>
</feature>
<dbReference type="KEGG" id="pan:PODANSg4301"/>
<proteinExistence type="predicted"/>
<dbReference type="PANTHER" id="PTHR10039:SF16">
    <property type="entry name" value="GPI INOSITOL-DEACYLASE"/>
    <property type="match status" value="1"/>
</dbReference>
<organism evidence="3">
    <name type="scientific">Podospora anserina (strain S / ATCC MYA-4624 / DSM 980 / FGSC 10383)</name>
    <name type="common">Pleurage anserina</name>
    <dbReference type="NCBI Taxonomy" id="515849"/>
    <lineage>
        <taxon>Eukaryota</taxon>
        <taxon>Fungi</taxon>
        <taxon>Dikarya</taxon>
        <taxon>Ascomycota</taxon>
        <taxon>Pezizomycotina</taxon>
        <taxon>Sordariomycetes</taxon>
        <taxon>Sordariomycetidae</taxon>
        <taxon>Sordariales</taxon>
        <taxon>Podosporaceae</taxon>
        <taxon>Podospora</taxon>
        <taxon>Podospora anserina</taxon>
    </lineage>
</organism>
<dbReference type="HOGENOM" id="CLU_000288_34_5_1"/>
<dbReference type="AlphaFoldDB" id="B2AU66"/>